<evidence type="ECO:0000256" key="6">
    <source>
        <dbReference type="RuleBase" id="RU000571"/>
    </source>
</evidence>
<dbReference type="AlphaFoldDB" id="A0A6N7ZH11"/>
<dbReference type="InterPro" id="IPR000473">
    <property type="entry name" value="Ribosomal_bL36"/>
</dbReference>
<reference evidence="8" key="2">
    <citation type="submission" date="2020-01" db="EMBL/GenBank/DDBJ databases">
        <authorList>
            <person name="Aviles F."/>
            <person name="Meyer T.E."/>
            <person name="Kyndt J.A."/>
        </authorList>
    </citation>
    <scope>NUCLEOTIDE SEQUENCE</scope>
    <source>
        <strain evidence="8">SE3</strain>
    </source>
</reference>
<dbReference type="PANTHER" id="PTHR47781">
    <property type="entry name" value="50S RIBOSOMAL PROTEIN L36 2"/>
    <property type="match status" value="1"/>
</dbReference>
<reference evidence="7 9" key="1">
    <citation type="submission" date="2019-11" db="EMBL/GenBank/DDBJ databases">
        <title>Cellulosimicrobium composti sp. nov. isolated from a compost.</title>
        <authorList>
            <person name="Yang Y."/>
        </authorList>
    </citation>
    <scope>NUCLEOTIDE SEQUENCE [LARGE SCALE GENOMIC DNA]</scope>
    <source>
        <strain evidence="7 9">BIT-GX5</strain>
    </source>
</reference>
<comment type="caution">
    <text evidence="7">The sequence shown here is derived from an EMBL/GenBank/DDBJ whole genome shotgun (WGS) entry which is preliminary data.</text>
</comment>
<name>A0A6N7ZH11_9MICO</name>
<evidence type="ECO:0000256" key="2">
    <source>
        <dbReference type="ARBA" id="ARBA00022980"/>
    </source>
</evidence>
<evidence type="ECO:0000313" key="9">
    <source>
        <dbReference type="Proteomes" id="UP000440668"/>
    </source>
</evidence>
<keyword evidence="10" id="KW-1185">Reference proteome</keyword>
<sequence length="40" mass="4480">MKVRASVRSLKSRPGAKVVRRHGRVLVVNKLDPRGKSRQG</sequence>
<dbReference type="NCBIfam" id="TIGR01022">
    <property type="entry name" value="rpmJ_bact"/>
    <property type="match status" value="1"/>
</dbReference>
<proteinExistence type="inferred from homology"/>
<dbReference type="GO" id="GO:0005840">
    <property type="term" value="C:ribosome"/>
    <property type="evidence" value="ECO:0007669"/>
    <property type="project" value="UniProtKB-KW"/>
</dbReference>
<evidence type="ECO:0000256" key="4">
    <source>
        <dbReference type="ARBA" id="ARBA00035186"/>
    </source>
</evidence>
<accession>A0A6N7ZH11</accession>
<evidence type="ECO:0000313" key="10">
    <source>
        <dbReference type="Proteomes" id="UP000471672"/>
    </source>
</evidence>
<dbReference type="Pfam" id="PF00444">
    <property type="entry name" value="Ribosomal_L36"/>
    <property type="match status" value="1"/>
</dbReference>
<dbReference type="GO" id="GO:0006412">
    <property type="term" value="P:translation"/>
    <property type="evidence" value="ECO:0007669"/>
    <property type="project" value="UniProtKB-UniRule"/>
</dbReference>
<dbReference type="HAMAP" id="MF_00251">
    <property type="entry name" value="Ribosomal_bL36"/>
    <property type="match status" value="1"/>
</dbReference>
<dbReference type="GO" id="GO:1990904">
    <property type="term" value="C:ribonucleoprotein complex"/>
    <property type="evidence" value="ECO:0007669"/>
    <property type="project" value="UniProtKB-KW"/>
</dbReference>
<dbReference type="PANTHER" id="PTHR47781:SF1">
    <property type="entry name" value="LARGE RIBOSOMAL SUBUNIT PROTEIN BL36B"/>
    <property type="match status" value="1"/>
</dbReference>
<dbReference type="GO" id="GO:0003735">
    <property type="term" value="F:structural constituent of ribosome"/>
    <property type="evidence" value="ECO:0007669"/>
    <property type="project" value="InterPro"/>
</dbReference>
<dbReference type="Proteomes" id="UP000440668">
    <property type="component" value="Unassembled WGS sequence"/>
</dbReference>
<protein>
    <recommendedName>
        <fullName evidence="4 5">Large ribosomal subunit protein bL36</fullName>
    </recommendedName>
</protein>
<evidence type="ECO:0000313" key="7">
    <source>
        <dbReference type="EMBL" id="MTG88737.1"/>
    </source>
</evidence>
<keyword evidence="2 5" id="KW-0689">Ribosomal protein</keyword>
<dbReference type="EMBL" id="JAAFAN010000023">
    <property type="protein sequence ID" value="NDO89514.1"/>
    <property type="molecule type" value="Genomic_DNA"/>
</dbReference>
<evidence type="ECO:0000256" key="3">
    <source>
        <dbReference type="ARBA" id="ARBA00023274"/>
    </source>
</evidence>
<dbReference type="Proteomes" id="UP000471672">
    <property type="component" value="Unassembled WGS sequence"/>
</dbReference>
<dbReference type="InterPro" id="IPR035977">
    <property type="entry name" value="Ribosomal_bL36_sp"/>
</dbReference>
<gene>
    <name evidence="5 7" type="primary">rpmJ</name>
    <name evidence="7" type="ORF">GJV82_07240</name>
    <name evidence="8" type="ORF">GYH36_08560</name>
</gene>
<dbReference type="RefSeq" id="WP_024839935.1">
    <property type="nucleotide sequence ID" value="NZ_JAAFAN010000023.1"/>
</dbReference>
<organism evidence="7 9">
    <name type="scientific">Cellulosimicrobium composti</name>
    <dbReference type="NCBI Taxonomy" id="2672572"/>
    <lineage>
        <taxon>Bacteria</taxon>
        <taxon>Bacillati</taxon>
        <taxon>Actinomycetota</taxon>
        <taxon>Actinomycetes</taxon>
        <taxon>Micrococcales</taxon>
        <taxon>Promicromonosporaceae</taxon>
        <taxon>Cellulosimicrobium</taxon>
    </lineage>
</organism>
<dbReference type="SUPFAM" id="SSF57840">
    <property type="entry name" value="Ribosomal protein L36"/>
    <property type="match status" value="1"/>
</dbReference>
<evidence type="ECO:0000313" key="8">
    <source>
        <dbReference type="EMBL" id="NDO89514.1"/>
    </source>
</evidence>
<comment type="similarity">
    <text evidence="1 5 6">Belongs to the bacterial ribosomal protein bL36 family.</text>
</comment>
<dbReference type="EMBL" id="WMKA01000012">
    <property type="protein sequence ID" value="MTG88737.1"/>
    <property type="molecule type" value="Genomic_DNA"/>
</dbReference>
<keyword evidence="3 5" id="KW-0687">Ribonucleoprotein</keyword>
<reference evidence="8 10" key="3">
    <citation type="journal article" date="2021" name="Arch. Microbiol.">
        <title>Cellulosimicrobium fucosivorans sp. nov., isolated from San Elijo Lagoon, contains a fucose metabolic pathway linked to carotenoid production.</title>
        <authorList>
            <person name="Aviles F.A."/>
            <person name="Kyndt J.A."/>
        </authorList>
    </citation>
    <scope>NUCLEOTIDE SEQUENCE [LARGE SCALE GENOMIC DNA]</scope>
    <source>
        <strain evidence="8 10">SE3</strain>
    </source>
</reference>
<evidence type="ECO:0000256" key="5">
    <source>
        <dbReference type="HAMAP-Rule" id="MF_00251"/>
    </source>
</evidence>
<evidence type="ECO:0000256" key="1">
    <source>
        <dbReference type="ARBA" id="ARBA00007645"/>
    </source>
</evidence>
<dbReference type="InterPro" id="IPR047621">
    <property type="entry name" value="Ribosomal_L36_bact"/>
</dbReference>